<evidence type="ECO:0000313" key="13">
    <source>
        <dbReference type="Proteomes" id="UP000054217"/>
    </source>
</evidence>
<protein>
    <submittedName>
        <fullName evidence="12">Glycoside hydrolase family 16 protein</fullName>
    </submittedName>
</protein>
<feature type="compositionally biased region" description="Polar residues" evidence="9">
    <location>
        <begin position="125"/>
        <end position="135"/>
    </location>
</feature>
<keyword evidence="6 10" id="KW-0472">Membrane</keyword>
<comment type="similarity">
    <text evidence="2">Belongs to the SKN1/KRE6 family.</text>
</comment>
<dbReference type="Gene3D" id="2.60.120.200">
    <property type="match status" value="2"/>
</dbReference>
<keyword evidence="12" id="KW-0378">Hydrolase</keyword>
<dbReference type="STRING" id="870435.A0A0C3NVF1"/>
<dbReference type="GO" id="GO:0005886">
    <property type="term" value="C:plasma membrane"/>
    <property type="evidence" value="ECO:0007669"/>
    <property type="project" value="TreeGrafter"/>
</dbReference>
<dbReference type="HOGENOM" id="CLU_010811_2_1_1"/>
<dbReference type="InterPro" id="IPR000757">
    <property type="entry name" value="Beta-glucanase-like"/>
</dbReference>
<evidence type="ECO:0000256" key="9">
    <source>
        <dbReference type="SAM" id="MobiDB-lite"/>
    </source>
</evidence>
<organism evidence="12 13">
    <name type="scientific">Pisolithus tinctorius Marx 270</name>
    <dbReference type="NCBI Taxonomy" id="870435"/>
    <lineage>
        <taxon>Eukaryota</taxon>
        <taxon>Fungi</taxon>
        <taxon>Dikarya</taxon>
        <taxon>Basidiomycota</taxon>
        <taxon>Agaricomycotina</taxon>
        <taxon>Agaricomycetes</taxon>
        <taxon>Agaricomycetidae</taxon>
        <taxon>Boletales</taxon>
        <taxon>Sclerodermatineae</taxon>
        <taxon>Pisolithaceae</taxon>
        <taxon>Pisolithus</taxon>
    </lineage>
</organism>
<keyword evidence="8" id="KW-0961">Cell wall biogenesis/degradation</keyword>
<dbReference type="PANTHER" id="PTHR31361:SF15">
    <property type="entry name" value="GH16 DOMAIN-CONTAINING PROTEIN"/>
    <property type="match status" value="1"/>
</dbReference>
<evidence type="ECO:0000256" key="5">
    <source>
        <dbReference type="ARBA" id="ARBA00022989"/>
    </source>
</evidence>
<evidence type="ECO:0000256" key="4">
    <source>
        <dbReference type="ARBA" id="ARBA00022968"/>
    </source>
</evidence>
<accession>A0A0C3NVF1</accession>
<feature type="region of interest" description="Disordered" evidence="9">
    <location>
        <begin position="1"/>
        <end position="136"/>
    </location>
</feature>
<dbReference type="SUPFAM" id="SSF49899">
    <property type="entry name" value="Concanavalin A-like lectins/glucanases"/>
    <property type="match status" value="1"/>
</dbReference>
<dbReference type="PROSITE" id="PS51762">
    <property type="entry name" value="GH16_2"/>
    <property type="match status" value="1"/>
</dbReference>
<proteinExistence type="inferred from homology"/>
<evidence type="ECO:0000256" key="10">
    <source>
        <dbReference type="SAM" id="Phobius"/>
    </source>
</evidence>
<feature type="transmembrane region" description="Helical" evidence="10">
    <location>
        <begin position="246"/>
        <end position="269"/>
    </location>
</feature>
<evidence type="ECO:0000259" key="11">
    <source>
        <dbReference type="PROSITE" id="PS51762"/>
    </source>
</evidence>
<keyword evidence="4" id="KW-0735">Signal-anchor</keyword>
<dbReference type="FunCoup" id="A0A0C3NVF1">
    <property type="interactions" value="68"/>
</dbReference>
<dbReference type="Proteomes" id="UP000054217">
    <property type="component" value="Unassembled WGS sequence"/>
</dbReference>
<feature type="compositionally biased region" description="Polar residues" evidence="9">
    <location>
        <begin position="57"/>
        <end position="72"/>
    </location>
</feature>
<sequence>MAESSETSESSTSSRLVSSGNDPSPLPASVSGTDSPSVDALSSPAPSDRLDDPLQSFLAQRTVSPSAITDSSHPPESYSPRPGPSRSPASAFVSSPLNPNATVSSQLRSRPHSTQGISFPRVASEDSQVLGSQFVSPRGQRGSMILYRLSIPDGRREAPSASTALHSPGPIPAVRNSILSTSGDSIVSLSADSKYPYGPSRHGALVPYVYDPDLDHNPNEPDIDDFLHDPEGLHPTKTSLINLRGLLNVGSLTVLIFGLLCLFVFYPVFRYFEDKSINAAIVGNVLVNSTGQVPVPGSLYTMAHVIDPSTPINALTRTGFDNYTYDLVFSDEFNQPGRTFWPGDDPYWEAANVWYWSTDDQEWYDPGQVSTKEGGYLSIVLDQVEDKGMPYRSGMLQSWNKFCFTRGYIEVSVILPGPNEESKGYWPGAWTMGNLARPGFGATTDGVWPYSYDSCDVGTFPNQTYVNGSGPAAALMSEASQSKYNYALSWLPGQRLSSCTCPNEDHPGPSPTVGRGAPEIDILEVEHNKLGGTGQMVSQSAQFAPFTHDYLYGNETNEMWEVFGSQTVPNAYHGSAVQQAVSALTELPSDVYVGSGNQFTTFGFEYWSNPTNSSDGYIIWQTGGQPTARLGAAALGPDLVLNGTQVGQRLISLEPMSIVLNLGMSPNWQTIDASTLSFPAEMRVDYVRVYQRRGETNIGCSPRDFPTEDYIKRHLDSYMNPNLTQWNYPQPKNGLYAGGC</sequence>
<name>A0A0C3NVF1_PISTI</name>
<evidence type="ECO:0000256" key="1">
    <source>
        <dbReference type="ARBA" id="ARBA00004606"/>
    </source>
</evidence>
<keyword evidence="7" id="KW-0325">Glycoprotein</keyword>
<dbReference type="InterPro" id="IPR005629">
    <property type="entry name" value="Skn1/Kre6/Sbg1"/>
</dbReference>
<dbReference type="GO" id="GO:0031505">
    <property type="term" value="P:fungal-type cell wall organization"/>
    <property type="evidence" value="ECO:0007669"/>
    <property type="project" value="TreeGrafter"/>
</dbReference>
<feature type="domain" description="GH16" evidence="11">
    <location>
        <begin position="318"/>
        <end position="695"/>
    </location>
</feature>
<dbReference type="InParanoid" id="A0A0C3NVF1"/>
<dbReference type="OrthoDB" id="412647at2759"/>
<evidence type="ECO:0000256" key="8">
    <source>
        <dbReference type="ARBA" id="ARBA00023316"/>
    </source>
</evidence>
<dbReference type="GO" id="GO:0015926">
    <property type="term" value="F:glucosidase activity"/>
    <property type="evidence" value="ECO:0007669"/>
    <property type="project" value="TreeGrafter"/>
</dbReference>
<keyword evidence="3 10" id="KW-0812">Transmembrane</keyword>
<feature type="compositionally biased region" description="Low complexity" evidence="9">
    <location>
        <begin position="1"/>
        <end position="14"/>
    </location>
</feature>
<reference evidence="13" key="2">
    <citation type="submission" date="2015-01" db="EMBL/GenBank/DDBJ databases">
        <title>Evolutionary Origins and Diversification of the Mycorrhizal Mutualists.</title>
        <authorList>
            <consortium name="DOE Joint Genome Institute"/>
            <consortium name="Mycorrhizal Genomics Consortium"/>
            <person name="Kohler A."/>
            <person name="Kuo A."/>
            <person name="Nagy L.G."/>
            <person name="Floudas D."/>
            <person name="Copeland A."/>
            <person name="Barry K.W."/>
            <person name="Cichocki N."/>
            <person name="Veneault-Fourrey C."/>
            <person name="LaButti K."/>
            <person name="Lindquist E.A."/>
            <person name="Lipzen A."/>
            <person name="Lundell T."/>
            <person name="Morin E."/>
            <person name="Murat C."/>
            <person name="Riley R."/>
            <person name="Ohm R."/>
            <person name="Sun H."/>
            <person name="Tunlid A."/>
            <person name="Henrissat B."/>
            <person name="Grigoriev I.V."/>
            <person name="Hibbett D.S."/>
            <person name="Martin F."/>
        </authorList>
    </citation>
    <scope>NUCLEOTIDE SEQUENCE [LARGE SCALE GENOMIC DNA]</scope>
    <source>
        <strain evidence="13">Marx 270</strain>
    </source>
</reference>
<evidence type="ECO:0000256" key="7">
    <source>
        <dbReference type="ARBA" id="ARBA00023180"/>
    </source>
</evidence>
<evidence type="ECO:0000256" key="6">
    <source>
        <dbReference type="ARBA" id="ARBA00023136"/>
    </source>
</evidence>
<keyword evidence="13" id="KW-1185">Reference proteome</keyword>
<feature type="compositionally biased region" description="Low complexity" evidence="9">
    <location>
        <begin position="74"/>
        <end position="91"/>
    </location>
</feature>
<feature type="compositionally biased region" description="Polar residues" evidence="9">
    <location>
        <begin position="92"/>
        <end position="117"/>
    </location>
</feature>
<dbReference type="AlphaFoldDB" id="A0A0C3NVF1"/>
<comment type="subcellular location">
    <subcellularLocation>
        <location evidence="1">Membrane</location>
        <topology evidence="1">Single-pass type II membrane protein</topology>
    </subcellularLocation>
</comment>
<dbReference type="PANTHER" id="PTHR31361">
    <property type="entry name" value="BETA-GLUCAN SYNTHESIS-ASSOCIATED PROTEIN KRE6-RELATED"/>
    <property type="match status" value="1"/>
</dbReference>
<evidence type="ECO:0000256" key="2">
    <source>
        <dbReference type="ARBA" id="ARBA00010962"/>
    </source>
</evidence>
<dbReference type="GO" id="GO:0006078">
    <property type="term" value="P:(1-&gt;6)-beta-D-glucan biosynthetic process"/>
    <property type="evidence" value="ECO:0007669"/>
    <property type="project" value="TreeGrafter"/>
</dbReference>
<reference evidence="12 13" key="1">
    <citation type="submission" date="2014-04" db="EMBL/GenBank/DDBJ databases">
        <authorList>
            <consortium name="DOE Joint Genome Institute"/>
            <person name="Kuo A."/>
            <person name="Kohler A."/>
            <person name="Costa M.D."/>
            <person name="Nagy L.G."/>
            <person name="Floudas D."/>
            <person name="Copeland A."/>
            <person name="Barry K.W."/>
            <person name="Cichocki N."/>
            <person name="Veneault-Fourrey C."/>
            <person name="LaButti K."/>
            <person name="Lindquist E.A."/>
            <person name="Lipzen A."/>
            <person name="Lundell T."/>
            <person name="Morin E."/>
            <person name="Murat C."/>
            <person name="Sun H."/>
            <person name="Tunlid A."/>
            <person name="Henrissat B."/>
            <person name="Grigoriev I.V."/>
            <person name="Hibbett D.S."/>
            <person name="Martin F."/>
            <person name="Nordberg H.P."/>
            <person name="Cantor M.N."/>
            <person name="Hua S.X."/>
        </authorList>
    </citation>
    <scope>NUCLEOTIDE SEQUENCE [LARGE SCALE GENOMIC DNA]</scope>
    <source>
        <strain evidence="12 13">Marx 270</strain>
    </source>
</reference>
<dbReference type="GO" id="GO:0005789">
    <property type="term" value="C:endoplasmic reticulum membrane"/>
    <property type="evidence" value="ECO:0007669"/>
    <property type="project" value="TreeGrafter"/>
</dbReference>
<dbReference type="EMBL" id="KN832005">
    <property type="protein sequence ID" value="KIN99375.1"/>
    <property type="molecule type" value="Genomic_DNA"/>
</dbReference>
<dbReference type="InterPro" id="IPR013320">
    <property type="entry name" value="ConA-like_dom_sf"/>
</dbReference>
<evidence type="ECO:0000256" key="3">
    <source>
        <dbReference type="ARBA" id="ARBA00022692"/>
    </source>
</evidence>
<gene>
    <name evidence="12" type="ORF">M404DRAFT_1004671</name>
</gene>
<dbReference type="Pfam" id="PF03935">
    <property type="entry name" value="SKN1_KRE6_Sbg1"/>
    <property type="match status" value="1"/>
</dbReference>
<keyword evidence="5 10" id="KW-1133">Transmembrane helix</keyword>
<evidence type="ECO:0000313" key="12">
    <source>
        <dbReference type="EMBL" id="KIN99375.1"/>
    </source>
</evidence>